<name>A0A928Z896_9CYAN</name>
<dbReference type="Pfam" id="PF02142">
    <property type="entry name" value="MGS"/>
    <property type="match status" value="1"/>
</dbReference>
<accession>A0A928Z896</accession>
<dbReference type="Pfam" id="PF00781">
    <property type="entry name" value="DAGK_cat"/>
    <property type="match status" value="1"/>
</dbReference>
<feature type="domain" description="DAGKc" evidence="2">
    <location>
        <begin position="121"/>
        <end position="253"/>
    </location>
</feature>
<dbReference type="GO" id="GO:0008929">
    <property type="term" value="F:methylglyoxal synthase activity"/>
    <property type="evidence" value="ECO:0007669"/>
    <property type="project" value="UniProtKB-EC"/>
</dbReference>
<dbReference type="GO" id="GO:0005829">
    <property type="term" value="C:cytosol"/>
    <property type="evidence" value="ECO:0007669"/>
    <property type="project" value="TreeGrafter"/>
</dbReference>
<dbReference type="EMBL" id="JADEXN010000085">
    <property type="protein sequence ID" value="MBE9040448.1"/>
    <property type="molecule type" value="Genomic_DNA"/>
</dbReference>
<dbReference type="NCBIfam" id="TIGR00147">
    <property type="entry name" value="YegS/Rv2252/BmrU family lipid kinase"/>
    <property type="match status" value="1"/>
</dbReference>
<dbReference type="GO" id="GO:0005524">
    <property type="term" value="F:ATP binding"/>
    <property type="evidence" value="ECO:0007669"/>
    <property type="project" value="InterPro"/>
</dbReference>
<dbReference type="GO" id="GO:0019242">
    <property type="term" value="P:methylglyoxal biosynthetic process"/>
    <property type="evidence" value="ECO:0007669"/>
    <property type="project" value="InterPro"/>
</dbReference>
<dbReference type="Gene3D" id="2.60.200.40">
    <property type="match status" value="1"/>
</dbReference>
<keyword evidence="4" id="KW-0456">Lyase</keyword>
<keyword evidence="5" id="KW-1185">Reference proteome</keyword>
<evidence type="ECO:0000259" key="2">
    <source>
        <dbReference type="PROSITE" id="PS50146"/>
    </source>
</evidence>
<dbReference type="PROSITE" id="PS51855">
    <property type="entry name" value="MGS"/>
    <property type="match status" value="1"/>
</dbReference>
<comment type="caution">
    <text evidence="4">The sequence shown here is derived from an EMBL/GenBank/DDBJ whole genome shotgun (WGS) entry which is preliminary data.</text>
</comment>
<dbReference type="PANTHER" id="PTHR30492:SF0">
    <property type="entry name" value="METHYLGLYOXAL SYNTHASE"/>
    <property type="match status" value="1"/>
</dbReference>
<feature type="domain" description="MGS-like" evidence="3">
    <location>
        <begin position="1"/>
        <end position="144"/>
    </location>
</feature>
<dbReference type="InterPro" id="IPR016064">
    <property type="entry name" value="NAD/diacylglycerol_kinase_sf"/>
</dbReference>
<evidence type="ECO:0000313" key="5">
    <source>
        <dbReference type="Proteomes" id="UP000621799"/>
    </source>
</evidence>
<dbReference type="InterPro" id="IPR011607">
    <property type="entry name" value="MGS-like_dom"/>
</dbReference>
<protein>
    <submittedName>
        <fullName evidence="4">Methylglyoxal synthase</fullName>
        <ecNumber evidence="4">4.2.3.3</ecNumber>
    </submittedName>
</protein>
<dbReference type="SMART" id="SM00046">
    <property type="entry name" value="DAGKc"/>
    <property type="match status" value="1"/>
</dbReference>
<dbReference type="EC" id="4.2.3.3" evidence="4"/>
<dbReference type="PANTHER" id="PTHR30492">
    <property type="entry name" value="METHYLGLYOXAL SYNTHASE"/>
    <property type="match status" value="1"/>
</dbReference>
<gene>
    <name evidence="4" type="ORF">IQ235_06550</name>
</gene>
<dbReference type="InterPro" id="IPR005218">
    <property type="entry name" value="Diacylglycerol/lipid_kinase"/>
</dbReference>
<organism evidence="4 5">
    <name type="scientific">Zarconia navalis LEGE 11467</name>
    <dbReference type="NCBI Taxonomy" id="1828826"/>
    <lineage>
        <taxon>Bacteria</taxon>
        <taxon>Bacillati</taxon>
        <taxon>Cyanobacteriota</taxon>
        <taxon>Cyanophyceae</taxon>
        <taxon>Oscillatoriophycideae</taxon>
        <taxon>Oscillatoriales</taxon>
        <taxon>Oscillatoriales incertae sedis</taxon>
        <taxon>Zarconia</taxon>
        <taxon>Zarconia navalis</taxon>
    </lineage>
</organism>
<evidence type="ECO:0000313" key="4">
    <source>
        <dbReference type="EMBL" id="MBE9040448.1"/>
    </source>
</evidence>
<sequence>MAATIALIAHDGKKDAMVNFAKKHRPLLNRYRLIATQTTAERLQLEIDQPIEQMLSGTMGGDFQIAAKVIEGEISAVIFLVDLLATPSEPGLQALQRACILHDVPLALNLSTAEAIADSLRLARIAHLIFNPVSGQGNAEEDLKIIKQQLEPAMTLRVHFTTLEIGPEQLTQKAMEARADLIIASGGDGTVSAVADALIGTDVPLGIIPRGTANAFAVALGIPSRLTPIRSACQVILNGNTRKVDAARCNGLPMILLAGIGFEAEMVEKADREAKNRWGALAYIMAGFQQFNEQELFETEIEVEGVVKKFHAAAVTIANAAPPSSVMAQGAGEAIAHDGLLDVTIVAPKTDLQAISALANLVGAALLKTPTNREEIISLQTKRVKVMTNPPQKVVLDGENIGTTPVEIECVPGGLTTIAPPAKNNPNRETGNELPELGK</sequence>
<reference evidence="4" key="1">
    <citation type="submission" date="2020-10" db="EMBL/GenBank/DDBJ databases">
        <authorList>
            <person name="Castelo-Branco R."/>
            <person name="Eusebio N."/>
            <person name="Adriana R."/>
            <person name="Vieira A."/>
            <person name="Brugerolle De Fraissinette N."/>
            <person name="Rezende De Castro R."/>
            <person name="Schneider M.P."/>
            <person name="Vasconcelos V."/>
            <person name="Leao P.N."/>
        </authorList>
    </citation>
    <scope>NUCLEOTIDE SEQUENCE</scope>
    <source>
        <strain evidence="4">LEGE 11467</strain>
    </source>
</reference>
<dbReference type="NCBIfam" id="NF002033">
    <property type="entry name" value="PRK00861.1"/>
    <property type="match status" value="1"/>
</dbReference>
<dbReference type="AlphaFoldDB" id="A0A928Z896"/>
<dbReference type="NCBIfam" id="NF003559">
    <property type="entry name" value="PRK05234.1"/>
    <property type="match status" value="1"/>
</dbReference>
<dbReference type="SUPFAM" id="SSF52335">
    <property type="entry name" value="Methylglyoxal synthase-like"/>
    <property type="match status" value="1"/>
</dbReference>
<dbReference type="GO" id="GO:0016301">
    <property type="term" value="F:kinase activity"/>
    <property type="evidence" value="ECO:0007669"/>
    <property type="project" value="InterPro"/>
</dbReference>
<dbReference type="InterPro" id="IPR001206">
    <property type="entry name" value="Diacylglycerol_kinase_cat_dom"/>
</dbReference>
<dbReference type="InterPro" id="IPR017438">
    <property type="entry name" value="ATP-NAD_kinase_N"/>
</dbReference>
<proteinExistence type="predicted"/>
<dbReference type="SMART" id="SM00851">
    <property type="entry name" value="MGS"/>
    <property type="match status" value="1"/>
</dbReference>
<dbReference type="SUPFAM" id="SSF111331">
    <property type="entry name" value="NAD kinase/diacylglycerol kinase-like"/>
    <property type="match status" value="1"/>
</dbReference>
<feature type="region of interest" description="Disordered" evidence="1">
    <location>
        <begin position="417"/>
        <end position="439"/>
    </location>
</feature>
<dbReference type="Gene3D" id="3.40.50.1380">
    <property type="entry name" value="Methylglyoxal synthase-like domain"/>
    <property type="match status" value="1"/>
</dbReference>
<evidence type="ECO:0000259" key="3">
    <source>
        <dbReference type="PROSITE" id="PS51855"/>
    </source>
</evidence>
<dbReference type="InterPro" id="IPR036914">
    <property type="entry name" value="MGS-like_dom_sf"/>
</dbReference>
<dbReference type="Pfam" id="PF19279">
    <property type="entry name" value="YegS_C"/>
    <property type="match status" value="1"/>
</dbReference>
<dbReference type="InterPro" id="IPR045540">
    <property type="entry name" value="YegS/DAGK_C"/>
</dbReference>
<dbReference type="Gene3D" id="3.40.50.10330">
    <property type="entry name" value="Probable inorganic polyphosphate/atp-NAD kinase, domain 1"/>
    <property type="match status" value="1"/>
</dbReference>
<evidence type="ECO:0000256" key="1">
    <source>
        <dbReference type="SAM" id="MobiDB-lite"/>
    </source>
</evidence>
<dbReference type="PROSITE" id="PS50146">
    <property type="entry name" value="DAGK"/>
    <property type="match status" value="1"/>
</dbReference>
<dbReference type="InterPro" id="IPR004363">
    <property type="entry name" value="Methylgl_synth"/>
</dbReference>
<dbReference type="Proteomes" id="UP000621799">
    <property type="component" value="Unassembled WGS sequence"/>
</dbReference>
<dbReference type="GO" id="GO:0008654">
    <property type="term" value="P:phospholipid biosynthetic process"/>
    <property type="evidence" value="ECO:0007669"/>
    <property type="project" value="InterPro"/>
</dbReference>